<sequence length="489" mass="55365">MITNNTESQLISSVAHIKAKWSINGYLKKTDWNNLHQKHPARNFERVLQLLSSDVKNKVVRFGDSNTAFYSKYEYSKISQNEIGRKLIEVYPKPAYQTESWQLFVTNVADMTSIESMYYTVSQGQANLGDGRFTQPVDAEMKLSRISVDPKQLQFNLDGNRLANAEIERLILHTTKRQIASMNSIEDVANKLDIALNNYDINALAGLPQYLFENFSYDEIIQYIDSLTDEQQSALFGALGEFQHQDTEPFLSKIINDANARYSNVFRSVFAMGSLKEPTHISVEALGYLSNDFSTEELSLNYNSLVQLGRLFGKVDKQQHDVIKESIEKFQASTELNSQDKQQIVFHAMAATNSPDYLQPTIEQIQYTGDKALDRYTRAAAVKVITNQASIGNIEALQTIKTMISTEAQSEVLESLTEVFHNKSLPDEVRENLISRADDPESKDLKQTILLVLAGTPERCKNNHNYLLSNMSELPNETINLIQGLCQNL</sequence>
<accession>A0A4Q0YW92</accession>
<dbReference type="Gene3D" id="1.25.10.20">
    <property type="entry name" value="Vitellinogen, superhelical"/>
    <property type="match status" value="1"/>
</dbReference>
<keyword evidence="2" id="KW-1185">Reference proteome</keyword>
<gene>
    <name evidence="1" type="ORF">CS022_11195</name>
</gene>
<dbReference type="EMBL" id="PEIB01000011">
    <property type="protein sequence ID" value="RXJ73281.1"/>
    <property type="molecule type" value="Genomic_DNA"/>
</dbReference>
<evidence type="ECO:0000313" key="1">
    <source>
        <dbReference type="EMBL" id="RXJ73281.1"/>
    </source>
</evidence>
<dbReference type="RefSeq" id="WP_145964509.1">
    <property type="nucleotide sequence ID" value="NZ_PEIB01000011.1"/>
</dbReference>
<reference evidence="1 2" key="1">
    <citation type="submission" date="2017-10" db="EMBL/GenBank/DDBJ databases">
        <title>Nyctiphanis sp. nov., isolated from the stomach of the euphausiid Nyctiphanes simplex (Hansen, 1911) in the Gulf of California.</title>
        <authorList>
            <person name="Gomez-Gil B."/>
            <person name="Aguilar-Mendez M."/>
            <person name="Lopez-Cortes A."/>
            <person name="Gomez-Gutierrez J."/>
            <person name="Roque A."/>
            <person name="Lang E."/>
            <person name="Gonzalez-Castillo A."/>
        </authorList>
    </citation>
    <scope>NUCLEOTIDE SEQUENCE [LARGE SCALE GENOMIC DNA]</scope>
    <source>
        <strain evidence="1 2">CAIM 600</strain>
    </source>
</reference>
<comment type="caution">
    <text evidence="1">The sequence shown here is derived from an EMBL/GenBank/DDBJ whole genome shotgun (WGS) entry which is preliminary data.</text>
</comment>
<dbReference type="Proteomes" id="UP000290287">
    <property type="component" value="Unassembled WGS sequence"/>
</dbReference>
<dbReference type="InterPro" id="IPR011030">
    <property type="entry name" value="Lipovitellin_superhlx_dom"/>
</dbReference>
<name>A0A4Q0YW92_9GAMM</name>
<protein>
    <submittedName>
        <fullName evidence="1">Uncharacterized protein</fullName>
    </submittedName>
</protein>
<dbReference type="AlphaFoldDB" id="A0A4Q0YW92"/>
<proteinExistence type="predicted"/>
<evidence type="ECO:0000313" key="2">
    <source>
        <dbReference type="Proteomes" id="UP000290287"/>
    </source>
</evidence>
<organism evidence="1 2">
    <name type="scientific">Veronia nyctiphanis</name>
    <dbReference type="NCBI Taxonomy" id="1278244"/>
    <lineage>
        <taxon>Bacteria</taxon>
        <taxon>Pseudomonadati</taxon>
        <taxon>Pseudomonadota</taxon>
        <taxon>Gammaproteobacteria</taxon>
        <taxon>Vibrionales</taxon>
        <taxon>Vibrionaceae</taxon>
        <taxon>Veronia</taxon>
    </lineage>
</organism>